<sequence>MDQEPTEPSIPERVHSLWYEDGNIVLQAGNSYFRVFRGILAARSPVFRDMLSFPQPADAELVDGCPVVRLPDSSWEVTVFLRAIFEPEFLMPYPAQTDFDAIAGCLRLSHKYGVDYLRRRALIHLSSGFPTTLAECDASIQSWDQPEDDSHLIFIIRLAYEVDALWILPHACYELGRFFKLVGTESLGGAVYNGVSISLDPHLQRRFLNGYHVQITSCTTTFLHHPLDIVGCTQPEKCITVRMRVLSPFERHRRPLMFAAPLHSWEPEHWVALKGVCSTCLPVLKQTHKKAREEFWDRLPQLYGLPSWEELEEQKSEAIGDAHV</sequence>
<evidence type="ECO:0000313" key="2">
    <source>
        <dbReference type="EMBL" id="KAJ7221391.1"/>
    </source>
</evidence>
<dbReference type="CDD" id="cd18186">
    <property type="entry name" value="BTB_POZ_ZBTB_KLHL-like"/>
    <property type="match status" value="1"/>
</dbReference>
<evidence type="ECO:0000259" key="1">
    <source>
        <dbReference type="PROSITE" id="PS50097"/>
    </source>
</evidence>
<name>A0AAD6VTE4_9AGAR</name>
<dbReference type="Proteomes" id="UP001219525">
    <property type="component" value="Unassembled WGS sequence"/>
</dbReference>
<gene>
    <name evidence="2" type="ORF">GGX14DRAFT_540527</name>
</gene>
<reference evidence="2" key="1">
    <citation type="submission" date="2023-03" db="EMBL/GenBank/DDBJ databases">
        <title>Massive genome expansion in bonnet fungi (Mycena s.s.) driven by repeated elements and novel gene families across ecological guilds.</title>
        <authorList>
            <consortium name="Lawrence Berkeley National Laboratory"/>
            <person name="Harder C.B."/>
            <person name="Miyauchi S."/>
            <person name="Viragh M."/>
            <person name="Kuo A."/>
            <person name="Thoen E."/>
            <person name="Andreopoulos B."/>
            <person name="Lu D."/>
            <person name="Skrede I."/>
            <person name="Drula E."/>
            <person name="Henrissat B."/>
            <person name="Morin E."/>
            <person name="Kohler A."/>
            <person name="Barry K."/>
            <person name="LaButti K."/>
            <person name="Morin E."/>
            <person name="Salamov A."/>
            <person name="Lipzen A."/>
            <person name="Mereny Z."/>
            <person name="Hegedus B."/>
            <person name="Baldrian P."/>
            <person name="Stursova M."/>
            <person name="Weitz H."/>
            <person name="Taylor A."/>
            <person name="Grigoriev I.V."/>
            <person name="Nagy L.G."/>
            <person name="Martin F."/>
            <person name="Kauserud H."/>
        </authorList>
    </citation>
    <scope>NUCLEOTIDE SEQUENCE</scope>
    <source>
        <strain evidence="2">9144</strain>
    </source>
</reference>
<dbReference type="SUPFAM" id="SSF54695">
    <property type="entry name" value="POZ domain"/>
    <property type="match status" value="1"/>
</dbReference>
<feature type="domain" description="BTB" evidence="1">
    <location>
        <begin position="22"/>
        <end position="93"/>
    </location>
</feature>
<dbReference type="Gene3D" id="3.30.710.10">
    <property type="entry name" value="Potassium Channel Kv1.1, Chain A"/>
    <property type="match status" value="1"/>
</dbReference>
<dbReference type="AlphaFoldDB" id="A0AAD6VTE4"/>
<accession>A0AAD6VTE4</accession>
<dbReference type="InterPro" id="IPR011333">
    <property type="entry name" value="SKP1/BTB/POZ_sf"/>
</dbReference>
<dbReference type="Pfam" id="PF00651">
    <property type="entry name" value="BTB"/>
    <property type="match status" value="1"/>
</dbReference>
<evidence type="ECO:0000313" key="3">
    <source>
        <dbReference type="Proteomes" id="UP001219525"/>
    </source>
</evidence>
<organism evidence="2 3">
    <name type="scientific">Mycena pura</name>
    <dbReference type="NCBI Taxonomy" id="153505"/>
    <lineage>
        <taxon>Eukaryota</taxon>
        <taxon>Fungi</taxon>
        <taxon>Dikarya</taxon>
        <taxon>Basidiomycota</taxon>
        <taxon>Agaricomycotina</taxon>
        <taxon>Agaricomycetes</taxon>
        <taxon>Agaricomycetidae</taxon>
        <taxon>Agaricales</taxon>
        <taxon>Marasmiineae</taxon>
        <taxon>Mycenaceae</taxon>
        <taxon>Mycena</taxon>
    </lineage>
</organism>
<dbReference type="PROSITE" id="PS50097">
    <property type="entry name" value="BTB"/>
    <property type="match status" value="1"/>
</dbReference>
<comment type="caution">
    <text evidence="2">The sequence shown here is derived from an EMBL/GenBank/DDBJ whole genome shotgun (WGS) entry which is preliminary data.</text>
</comment>
<keyword evidence="3" id="KW-1185">Reference proteome</keyword>
<proteinExistence type="predicted"/>
<dbReference type="EMBL" id="JARJCW010000008">
    <property type="protein sequence ID" value="KAJ7221391.1"/>
    <property type="molecule type" value="Genomic_DNA"/>
</dbReference>
<protein>
    <recommendedName>
        <fullName evidence="1">BTB domain-containing protein</fullName>
    </recommendedName>
</protein>
<dbReference type="InterPro" id="IPR000210">
    <property type="entry name" value="BTB/POZ_dom"/>
</dbReference>